<keyword evidence="2" id="KW-0732">Signal</keyword>
<feature type="domain" description="Putative auto-transporter adhesin head GIN" evidence="3">
    <location>
        <begin position="34"/>
        <end position="215"/>
    </location>
</feature>
<comment type="caution">
    <text evidence="4">The sequence shown here is derived from an EMBL/GenBank/DDBJ whole genome shotgun (WGS) entry which is preliminary data.</text>
</comment>
<feature type="chain" id="PRO_5020492854" evidence="2">
    <location>
        <begin position="24"/>
        <end position="231"/>
    </location>
</feature>
<dbReference type="Pfam" id="PF10988">
    <property type="entry name" value="DUF2807"/>
    <property type="match status" value="1"/>
</dbReference>
<evidence type="ECO:0000259" key="3">
    <source>
        <dbReference type="Pfam" id="PF10988"/>
    </source>
</evidence>
<feature type="region of interest" description="Disordered" evidence="1">
    <location>
        <begin position="212"/>
        <end position="231"/>
    </location>
</feature>
<dbReference type="Proteomes" id="UP000294850">
    <property type="component" value="Unassembled WGS sequence"/>
</dbReference>
<evidence type="ECO:0000256" key="2">
    <source>
        <dbReference type="SAM" id="SignalP"/>
    </source>
</evidence>
<organism evidence="4 5">
    <name type="scientific">Dyadobacter psychrotolerans</name>
    <dbReference type="NCBI Taxonomy" id="2541721"/>
    <lineage>
        <taxon>Bacteria</taxon>
        <taxon>Pseudomonadati</taxon>
        <taxon>Bacteroidota</taxon>
        <taxon>Cytophagia</taxon>
        <taxon>Cytophagales</taxon>
        <taxon>Spirosomataceae</taxon>
        <taxon>Dyadobacter</taxon>
    </lineage>
</organism>
<dbReference type="EMBL" id="SMFL01000010">
    <property type="protein sequence ID" value="TDE12067.1"/>
    <property type="molecule type" value="Genomic_DNA"/>
</dbReference>
<evidence type="ECO:0000256" key="1">
    <source>
        <dbReference type="SAM" id="MobiDB-lite"/>
    </source>
</evidence>
<feature type="signal peptide" evidence="2">
    <location>
        <begin position="1"/>
        <end position="23"/>
    </location>
</feature>
<keyword evidence="5" id="KW-1185">Reference proteome</keyword>
<gene>
    <name evidence="4" type="ORF">E0F88_23755</name>
</gene>
<sequence length="231" mass="23919">MKKLFLSGISGLMLVMVSLTAFAQESRSFSVSGFSKLEMGSAFKVDVKQGSKYSVTTSGRSEDLNDLEANVSGGTLKLGYKDKNWGKNRKTVIVSITMPALQGVDFSGASKVNVERFSGVKTMDIEVSGASQVTMDLAATKVSMDLSGASQLLLTGQCDVLNGEVSGASSFKGKDFPAKEVNIDASGASSAAVAASTSIHAEASGASSIRYSGNAKDIHSSTSGASSVKRQ</sequence>
<evidence type="ECO:0000313" key="4">
    <source>
        <dbReference type="EMBL" id="TDE12067.1"/>
    </source>
</evidence>
<dbReference type="OrthoDB" id="980382at2"/>
<protein>
    <submittedName>
        <fullName evidence="4">DUF2807 domain-containing protein</fullName>
    </submittedName>
</protein>
<reference evidence="4 5" key="1">
    <citation type="submission" date="2019-03" db="EMBL/GenBank/DDBJ databases">
        <title>Dyadobacter AR-3-6 sp. nov., isolated from arctic soil.</title>
        <authorList>
            <person name="Chaudhary D.K."/>
        </authorList>
    </citation>
    <scope>NUCLEOTIDE SEQUENCE [LARGE SCALE GENOMIC DNA]</scope>
    <source>
        <strain evidence="4 5">AR-3-6</strain>
    </source>
</reference>
<dbReference type="Gene3D" id="2.160.20.120">
    <property type="match status" value="1"/>
</dbReference>
<evidence type="ECO:0000313" key="5">
    <source>
        <dbReference type="Proteomes" id="UP000294850"/>
    </source>
</evidence>
<name>A0A4R5DFW0_9BACT</name>
<dbReference type="AlphaFoldDB" id="A0A4R5DFW0"/>
<accession>A0A4R5DFW0</accession>
<dbReference type="InterPro" id="IPR021255">
    <property type="entry name" value="DUF2807"/>
</dbReference>
<proteinExistence type="predicted"/>
<feature type="compositionally biased region" description="Polar residues" evidence="1">
    <location>
        <begin position="220"/>
        <end position="231"/>
    </location>
</feature>
<dbReference type="RefSeq" id="WP_131960777.1">
    <property type="nucleotide sequence ID" value="NZ_SMFL01000010.1"/>
</dbReference>